<dbReference type="AlphaFoldDB" id="A0A9Q3BTX1"/>
<evidence type="ECO:0000313" key="1">
    <source>
        <dbReference type="EMBL" id="MBW0471013.1"/>
    </source>
</evidence>
<accession>A0A9Q3BTX1</accession>
<reference evidence="1" key="1">
    <citation type="submission" date="2021-03" db="EMBL/GenBank/DDBJ databases">
        <title>Draft genome sequence of rust myrtle Austropuccinia psidii MF-1, a brazilian biotype.</title>
        <authorList>
            <person name="Quecine M.C."/>
            <person name="Pachon D.M.R."/>
            <person name="Bonatelli M.L."/>
            <person name="Correr F.H."/>
            <person name="Franceschini L.M."/>
            <person name="Leite T.F."/>
            <person name="Margarido G.R.A."/>
            <person name="Almeida C.A."/>
            <person name="Ferrarezi J.A."/>
            <person name="Labate C.A."/>
        </authorList>
    </citation>
    <scope>NUCLEOTIDE SEQUENCE</scope>
    <source>
        <strain evidence="1">MF-1</strain>
    </source>
</reference>
<proteinExistence type="predicted"/>
<dbReference type="Proteomes" id="UP000765509">
    <property type="component" value="Unassembled WGS sequence"/>
</dbReference>
<protein>
    <submittedName>
        <fullName evidence="1">Uncharacterized protein</fullName>
    </submittedName>
</protein>
<keyword evidence="2" id="KW-1185">Reference proteome</keyword>
<sequence length="95" mass="10085">MHELASVSLPNPLLPLRCLRSRTTLKICLCGGAPISALTPPYNTGLILNSAYHPYAPAAPSICDSNATPHLLPHHSLCLCTPAAYNPYAPVVPSR</sequence>
<gene>
    <name evidence="1" type="ORF">O181_010728</name>
</gene>
<organism evidence="1 2">
    <name type="scientific">Austropuccinia psidii MF-1</name>
    <dbReference type="NCBI Taxonomy" id="1389203"/>
    <lineage>
        <taxon>Eukaryota</taxon>
        <taxon>Fungi</taxon>
        <taxon>Dikarya</taxon>
        <taxon>Basidiomycota</taxon>
        <taxon>Pucciniomycotina</taxon>
        <taxon>Pucciniomycetes</taxon>
        <taxon>Pucciniales</taxon>
        <taxon>Sphaerophragmiaceae</taxon>
        <taxon>Austropuccinia</taxon>
    </lineage>
</organism>
<comment type="caution">
    <text evidence="1">The sequence shown here is derived from an EMBL/GenBank/DDBJ whole genome shotgun (WGS) entry which is preliminary data.</text>
</comment>
<evidence type="ECO:0000313" key="2">
    <source>
        <dbReference type="Proteomes" id="UP000765509"/>
    </source>
</evidence>
<name>A0A9Q3BTX1_9BASI</name>
<dbReference type="EMBL" id="AVOT02002632">
    <property type="protein sequence ID" value="MBW0471013.1"/>
    <property type="molecule type" value="Genomic_DNA"/>
</dbReference>